<name>A0A1B6CB80_9HEMI</name>
<evidence type="ECO:0000313" key="3">
    <source>
        <dbReference type="EMBL" id="JAS18146.1"/>
    </source>
</evidence>
<keyword evidence="1" id="KW-0175">Coiled coil</keyword>
<dbReference type="SUPFAM" id="SSF46966">
    <property type="entry name" value="Spectrin repeat"/>
    <property type="match status" value="1"/>
</dbReference>
<proteinExistence type="predicted"/>
<feature type="coiled-coil region" evidence="1">
    <location>
        <begin position="219"/>
        <end position="246"/>
    </location>
</feature>
<feature type="coiled-coil region" evidence="1">
    <location>
        <begin position="8"/>
        <end position="165"/>
    </location>
</feature>
<gene>
    <name evidence="3" type="ORF">g.4718</name>
    <name evidence="2" type="ORF">g.4719</name>
</gene>
<protein>
    <submittedName>
        <fullName evidence="2">Uncharacterized protein</fullName>
    </submittedName>
</protein>
<sequence>MLEDYTEISQLKEENKLLVEQIECLRQKEYETRQKLNKHQSMNSELESEIEKLEEMIKDHKNQLQIQNQECELIKQLKSKVLNLEMMLEEKDDSLNSALKKIEEKQTEKEQISVVVEKDESTTNNNFQELIQELSEKCDQYKKIIEESKTNEINSKREIKELKSNLDEMTSLFNGKVEDHRSSLHIIQSLQEEKMLMNVELASLKAPASDMKTRGNSLFAEVEDNRQKVMSKMEVLKNKYTTLKNAFSLKSNECRRLKTENFNLVEELKNEKMSEYWNKTIAGYEERISDLQEQANYYSKRPENPQVITIDLENLSWVNTIIDEARKETNELRKEMESRSLKHFGDFKEQCRLIKENRELHYQNKNNTAIIEDLTSQLKESNRLVSDLKEGNSHFSPVIDLEQPNMESKQKTVRFADDI</sequence>
<reference evidence="2" key="1">
    <citation type="submission" date="2015-12" db="EMBL/GenBank/DDBJ databases">
        <title>De novo transcriptome assembly of four potential Pierce s Disease insect vectors from Arizona vineyards.</title>
        <authorList>
            <person name="Tassone E.E."/>
        </authorList>
    </citation>
    <scope>NUCLEOTIDE SEQUENCE</scope>
</reference>
<organism evidence="2">
    <name type="scientific">Clastoptera arizonana</name>
    <name type="common">Arizona spittle bug</name>
    <dbReference type="NCBI Taxonomy" id="38151"/>
    <lineage>
        <taxon>Eukaryota</taxon>
        <taxon>Metazoa</taxon>
        <taxon>Ecdysozoa</taxon>
        <taxon>Arthropoda</taxon>
        <taxon>Hexapoda</taxon>
        <taxon>Insecta</taxon>
        <taxon>Pterygota</taxon>
        <taxon>Neoptera</taxon>
        <taxon>Paraneoptera</taxon>
        <taxon>Hemiptera</taxon>
        <taxon>Auchenorrhyncha</taxon>
        <taxon>Cercopoidea</taxon>
        <taxon>Clastopteridae</taxon>
        <taxon>Clastoptera</taxon>
    </lineage>
</organism>
<dbReference type="EMBL" id="GEDC01026562">
    <property type="protein sequence ID" value="JAS10736.1"/>
    <property type="molecule type" value="Transcribed_RNA"/>
</dbReference>
<dbReference type="EMBL" id="GEDC01019152">
    <property type="protein sequence ID" value="JAS18146.1"/>
    <property type="molecule type" value="Transcribed_RNA"/>
</dbReference>
<evidence type="ECO:0000256" key="1">
    <source>
        <dbReference type="SAM" id="Coils"/>
    </source>
</evidence>
<feature type="coiled-coil region" evidence="1">
    <location>
        <begin position="281"/>
        <end position="342"/>
    </location>
</feature>
<evidence type="ECO:0000313" key="2">
    <source>
        <dbReference type="EMBL" id="JAS10736.1"/>
    </source>
</evidence>
<dbReference type="AlphaFoldDB" id="A0A1B6CB80"/>
<accession>A0A1B6CB80</accession>